<accession>A0ABY4W653</accession>
<dbReference type="NCBIfam" id="NF009588">
    <property type="entry name" value="PRK13029.1"/>
    <property type="match status" value="1"/>
</dbReference>
<evidence type="ECO:0000313" key="9">
    <source>
        <dbReference type="Proteomes" id="UP001056291"/>
    </source>
</evidence>
<dbReference type="InterPro" id="IPR002869">
    <property type="entry name" value="Pyrv_flavodox_OxRed_cen"/>
</dbReference>
<organism evidence="8 9">
    <name type="scientific">Sneathiella marina</name>
    <dbReference type="NCBI Taxonomy" id="2950108"/>
    <lineage>
        <taxon>Bacteria</taxon>
        <taxon>Pseudomonadati</taxon>
        <taxon>Pseudomonadota</taxon>
        <taxon>Alphaproteobacteria</taxon>
        <taxon>Sneathiellales</taxon>
        <taxon>Sneathiellaceae</taxon>
        <taxon>Sneathiella</taxon>
    </lineage>
</organism>
<evidence type="ECO:0000256" key="6">
    <source>
        <dbReference type="ARBA" id="ARBA00023014"/>
    </source>
</evidence>
<evidence type="ECO:0000256" key="3">
    <source>
        <dbReference type="ARBA" id="ARBA00022982"/>
    </source>
</evidence>
<dbReference type="Gene3D" id="3.40.920.10">
    <property type="entry name" value="Pyruvate-ferredoxin oxidoreductase, PFOR, domain III"/>
    <property type="match status" value="1"/>
</dbReference>
<proteinExistence type="predicted"/>
<dbReference type="InterPro" id="IPR051457">
    <property type="entry name" value="2-oxoacid:Fd_oxidoreductase"/>
</dbReference>
<keyword evidence="9" id="KW-1185">Reference proteome</keyword>
<dbReference type="InterPro" id="IPR002880">
    <property type="entry name" value="Pyrv_Fd/Flavodoxin_OxRdtase_N"/>
</dbReference>
<keyword evidence="2" id="KW-0004">4Fe-4S</keyword>
<dbReference type="RefSeq" id="WP_251936633.1">
    <property type="nucleotide sequence ID" value="NZ_CP098747.1"/>
</dbReference>
<evidence type="ECO:0000256" key="4">
    <source>
        <dbReference type="ARBA" id="ARBA00023002"/>
    </source>
</evidence>
<name>A0ABY4W653_9PROT</name>
<dbReference type="NCBIfam" id="NF009589">
    <property type="entry name" value="PRK13030.1"/>
    <property type="match status" value="1"/>
</dbReference>
<dbReference type="CDD" id="cd02008">
    <property type="entry name" value="TPP_IOR_alpha"/>
    <property type="match status" value="1"/>
</dbReference>
<keyword evidence="2" id="KW-0479">Metal-binding</keyword>
<dbReference type="Pfam" id="PF02775">
    <property type="entry name" value="TPP_enzyme_C"/>
    <property type="match status" value="1"/>
</dbReference>
<keyword evidence="5" id="KW-0408">Iron</keyword>
<feature type="domain" description="4Fe-4S ferredoxin-type" evidence="7">
    <location>
        <begin position="624"/>
        <end position="656"/>
    </location>
</feature>
<dbReference type="CDD" id="cd07034">
    <property type="entry name" value="TPP_PYR_PFOR_IOR-alpha_like"/>
    <property type="match status" value="1"/>
</dbReference>
<keyword evidence="6" id="KW-0411">Iron-sulfur</keyword>
<dbReference type="Gene3D" id="3.40.50.970">
    <property type="match status" value="1"/>
</dbReference>
<evidence type="ECO:0000256" key="2">
    <source>
        <dbReference type="ARBA" id="ARBA00022485"/>
    </source>
</evidence>
<dbReference type="InterPro" id="IPR029061">
    <property type="entry name" value="THDP-binding"/>
</dbReference>
<evidence type="ECO:0000259" key="7">
    <source>
        <dbReference type="PROSITE" id="PS51379"/>
    </source>
</evidence>
<evidence type="ECO:0000313" key="8">
    <source>
        <dbReference type="EMBL" id="USG62653.1"/>
    </source>
</evidence>
<keyword evidence="1" id="KW-0813">Transport</keyword>
<dbReference type="Pfam" id="PF20169">
    <property type="entry name" value="DUF6537"/>
    <property type="match status" value="1"/>
</dbReference>
<protein>
    <submittedName>
        <fullName evidence="8">Indolepyruvate ferredoxin oxidoreductase family protein</fullName>
    </submittedName>
</protein>
<dbReference type="PANTHER" id="PTHR48084:SF3">
    <property type="entry name" value="SUBUNIT OF PYRUVATE:FLAVODOXIN OXIDOREDUCTASE"/>
    <property type="match status" value="1"/>
</dbReference>
<dbReference type="SUPFAM" id="SSF53323">
    <property type="entry name" value="Pyruvate-ferredoxin oxidoreductase, PFOR, domain III"/>
    <property type="match status" value="1"/>
</dbReference>
<dbReference type="InterPro" id="IPR017896">
    <property type="entry name" value="4Fe4S_Fe-S-bd"/>
</dbReference>
<evidence type="ECO:0000256" key="1">
    <source>
        <dbReference type="ARBA" id="ARBA00022448"/>
    </source>
</evidence>
<dbReference type="Proteomes" id="UP001056291">
    <property type="component" value="Chromosome"/>
</dbReference>
<dbReference type="InterPro" id="IPR009014">
    <property type="entry name" value="Transketo_C/PFOR_II"/>
</dbReference>
<dbReference type="SUPFAM" id="SSF52922">
    <property type="entry name" value="TK C-terminal domain-like"/>
    <property type="match status" value="1"/>
</dbReference>
<keyword evidence="3" id="KW-0249">Electron transport</keyword>
<dbReference type="PROSITE" id="PS51379">
    <property type="entry name" value="4FE4S_FER_2"/>
    <property type="match status" value="1"/>
</dbReference>
<sequence>MQNTNVSLDDKYELEAGQVFITGTQALVRIPIMQRQRDAAAGLKTGGFISGYRGSPLGLYDQSLWKAKPFLKNNDIHFQPGVNEDLAATSIWGTQQLPMFGQSDFDGVFGIWYGKGPGIDRSGDVFKHGNMAGSSEHGGVLVLMGDDHMAKSSTVAHQSEQALVAAMMPVLNPATVQEYLDYGLYGIALSRYSGAWVGMKCLTDTVESSATAYVGPDRVDIKIPEDIDPPLGGVHIRWPDSSIGQETRLLRHKLPMIKAFVRANKLDRITQDSKNRKIGIVTTGKSWLDVEQALGDLGIGSSEAEEIGLSVYKVACPWPLEPEGIRKFADGLDEILFVEEKRSLIEEQAARILYDLESRPVLVGKEDEAGAMLLPSDGELTPALVARAIASRLKRRSISDAIAEGISLAEAREDGNAMPAAPVTRSPWFCSGCPHNSSTNVPEGSRAMAGIGCHTMAIYMPNRRTETYTHMGAEGANWIGQAPFTNEKHIFQNLGDGTYYHSGLLAIRAAAAADVNITYKILFNDAVAMTGGQPFDGPLSPWLISQQVHAEGTKRVVVVTDEPDKYDAGTKWAPGVKIYHRDDLDKVQRELREVEGVTALIYDQTCAAEKRRRRKRGTFPDPAKRVFINEEVCEGCGDCGVASNCVSVKPLETELGRKRVIDQSSCNKDFSCVKGFCPSFVTIEGGDLRKPEKQTVTSSDIDVSNPAAGLPEPASPAIDGTYNILVTGIGGTGVITVGALLGMAAHIENKGASILDQTGLAQKNGAVMSHVRIANNADELSGTRIPNRQTDLVVGCDLVVAAGRDALQTYDLGRTRAIINDHVVPVAAFTLSPDLAMDRDTLTGLVADSIGREQAEFINSTTLATALMGDSIAANLFLLGVAFQRGTIPLSLSSIEMAIELNGIAVDANKRSFAWGRKAAEDQKAVENIALPAMPKQVAIVDTLDQIVAKRMDRLKAYQSGRYAKRYGKLVASVLAAEEKAKPGSTALSGAVARYFYKLMAYKDEYEVARLYTDGVFSAKIKDQFEGDFKLKFHLAPPVFAKRHEETGHLVKKEFGPWMLKAFGVLAKLRFLRGTALDPFGKSHERKSERALIGEYEATLLELCETLSADNLLLAAEIAEVPEQIRGYGHVKEQHLAIARALREDLLSRYHQGEAQPLAAE</sequence>
<evidence type="ECO:0000256" key="5">
    <source>
        <dbReference type="ARBA" id="ARBA00023004"/>
    </source>
</evidence>
<dbReference type="InterPro" id="IPR011766">
    <property type="entry name" value="TPP_enzyme_TPP-bd"/>
</dbReference>
<dbReference type="Pfam" id="PF01558">
    <property type="entry name" value="POR"/>
    <property type="match status" value="1"/>
</dbReference>
<dbReference type="EMBL" id="CP098747">
    <property type="protein sequence ID" value="USG62653.1"/>
    <property type="molecule type" value="Genomic_DNA"/>
</dbReference>
<dbReference type="PANTHER" id="PTHR48084">
    <property type="entry name" value="2-OXOGLUTARATE OXIDOREDUCTASE SUBUNIT KORB-RELATED"/>
    <property type="match status" value="1"/>
</dbReference>
<dbReference type="SUPFAM" id="SSF52518">
    <property type="entry name" value="Thiamin diphosphate-binding fold (THDP-binding)"/>
    <property type="match status" value="2"/>
</dbReference>
<keyword evidence="4" id="KW-0560">Oxidoreductase</keyword>
<dbReference type="InterPro" id="IPR019752">
    <property type="entry name" value="Pyrv/ketoisovalerate_OxRed_cat"/>
</dbReference>
<gene>
    <name evidence="8" type="ORF">NBZ79_06640</name>
</gene>
<dbReference type="InterPro" id="IPR046667">
    <property type="entry name" value="DUF6537"/>
</dbReference>
<reference evidence="8" key="1">
    <citation type="submission" date="2022-06" db="EMBL/GenBank/DDBJ databases">
        <title>Sneathiella actinostolidae sp. nov., isolated from a sea anemonein the Western Pacific Ocean.</title>
        <authorList>
            <person name="Wei M.J."/>
        </authorList>
    </citation>
    <scope>NUCLEOTIDE SEQUENCE</scope>
    <source>
        <strain evidence="8">PHK-P5</strain>
    </source>
</reference>